<reference evidence="2 3" key="1">
    <citation type="submission" date="2024-01" db="EMBL/GenBank/DDBJ databases">
        <title>The genomes of 5 underutilized Papilionoideae crops provide insights into root nodulation and disease resistanc.</title>
        <authorList>
            <person name="Jiang F."/>
        </authorList>
    </citation>
    <scope>NUCLEOTIDE SEQUENCE [LARGE SCALE GENOMIC DNA]</scope>
    <source>
        <strain evidence="2">LVBAO_FW01</strain>
        <tissue evidence="2">Leaves</tissue>
    </source>
</reference>
<keyword evidence="1" id="KW-0812">Transmembrane</keyword>
<feature type="transmembrane region" description="Helical" evidence="1">
    <location>
        <begin position="6"/>
        <end position="23"/>
    </location>
</feature>
<evidence type="ECO:0000256" key="1">
    <source>
        <dbReference type="SAM" id="Phobius"/>
    </source>
</evidence>
<keyword evidence="1" id="KW-0472">Membrane</keyword>
<gene>
    <name evidence="2" type="ORF">VNO77_26995</name>
</gene>
<keyword evidence="3" id="KW-1185">Reference proteome</keyword>
<accession>A0AAN9KWE5</accession>
<dbReference type="AlphaFoldDB" id="A0AAN9KWE5"/>
<organism evidence="2 3">
    <name type="scientific">Canavalia gladiata</name>
    <name type="common">Sword bean</name>
    <name type="synonym">Dolichos gladiatus</name>
    <dbReference type="NCBI Taxonomy" id="3824"/>
    <lineage>
        <taxon>Eukaryota</taxon>
        <taxon>Viridiplantae</taxon>
        <taxon>Streptophyta</taxon>
        <taxon>Embryophyta</taxon>
        <taxon>Tracheophyta</taxon>
        <taxon>Spermatophyta</taxon>
        <taxon>Magnoliopsida</taxon>
        <taxon>eudicotyledons</taxon>
        <taxon>Gunneridae</taxon>
        <taxon>Pentapetalae</taxon>
        <taxon>rosids</taxon>
        <taxon>fabids</taxon>
        <taxon>Fabales</taxon>
        <taxon>Fabaceae</taxon>
        <taxon>Papilionoideae</taxon>
        <taxon>50 kb inversion clade</taxon>
        <taxon>NPAAA clade</taxon>
        <taxon>indigoferoid/millettioid clade</taxon>
        <taxon>Phaseoleae</taxon>
        <taxon>Canavalia</taxon>
    </lineage>
</organism>
<protein>
    <submittedName>
        <fullName evidence="2">Uncharacterized protein</fullName>
    </submittedName>
</protein>
<evidence type="ECO:0000313" key="2">
    <source>
        <dbReference type="EMBL" id="KAK7323518.1"/>
    </source>
</evidence>
<sequence length="143" mass="16215">MAYLGGGLVALLWLEGFWWLVVLPRTRTRHLFCISLALWKLQTSFGSDRVPDFHLLEQAEPSAKRQKLKSGKNLLKERRYPTVQQFASLNLNGAPILDGFLKSWLRCGRAERNAIPSDPHGFASLIGVSFPLLQRSYNHPAQD</sequence>
<keyword evidence="1" id="KW-1133">Transmembrane helix</keyword>
<dbReference type="EMBL" id="JAYMYQ010000006">
    <property type="protein sequence ID" value="KAK7323518.1"/>
    <property type="molecule type" value="Genomic_DNA"/>
</dbReference>
<name>A0AAN9KWE5_CANGL</name>
<proteinExistence type="predicted"/>
<comment type="caution">
    <text evidence="2">The sequence shown here is derived from an EMBL/GenBank/DDBJ whole genome shotgun (WGS) entry which is preliminary data.</text>
</comment>
<dbReference type="Proteomes" id="UP001367508">
    <property type="component" value="Unassembled WGS sequence"/>
</dbReference>
<evidence type="ECO:0000313" key="3">
    <source>
        <dbReference type="Proteomes" id="UP001367508"/>
    </source>
</evidence>